<reference evidence="3 4" key="1">
    <citation type="submission" date="2018-04" db="EMBL/GenBank/DDBJ databases">
        <title>Genomic Encyclopedia of Archaeal and Bacterial Type Strains, Phase II (KMG-II): from individual species to whole genera.</title>
        <authorList>
            <person name="Goeker M."/>
        </authorList>
    </citation>
    <scope>NUCLEOTIDE SEQUENCE [LARGE SCALE GENOMIC DNA]</scope>
    <source>
        <strain evidence="3 4">DSM 29955</strain>
    </source>
</reference>
<feature type="transmembrane region" description="Helical" evidence="2">
    <location>
        <begin position="369"/>
        <end position="388"/>
    </location>
</feature>
<accession>A0A2T6KIQ3</accession>
<keyword evidence="2" id="KW-1133">Transmembrane helix</keyword>
<gene>
    <name evidence="3" type="ORF">C8N45_104219</name>
</gene>
<organism evidence="3 4">
    <name type="scientific">Yoonia sediminilitoris</name>
    <dbReference type="NCBI Taxonomy" id="1286148"/>
    <lineage>
        <taxon>Bacteria</taxon>
        <taxon>Pseudomonadati</taxon>
        <taxon>Pseudomonadota</taxon>
        <taxon>Alphaproteobacteria</taxon>
        <taxon>Rhodobacterales</taxon>
        <taxon>Paracoccaceae</taxon>
        <taxon>Yoonia</taxon>
    </lineage>
</organism>
<dbReference type="EMBL" id="QBUD01000004">
    <property type="protein sequence ID" value="PUB15599.1"/>
    <property type="molecule type" value="Genomic_DNA"/>
</dbReference>
<feature type="transmembrane region" description="Helical" evidence="2">
    <location>
        <begin position="854"/>
        <end position="873"/>
    </location>
</feature>
<feature type="transmembrane region" description="Helical" evidence="2">
    <location>
        <begin position="629"/>
        <end position="650"/>
    </location>
</feature>
<dbReference type="RefSeq" id="WP_108386267.1">
    <property type="nucleotide sequence ID" value="NZ_QBUD01000004.1"/>
</dbReference>
<feature type="transmembrane region" description="Helical" evidence="2">
    <location>
        <begin position="662"/>
        <end position="680"/>
    </location>
</feature>
<dbReference type="Pfam" id="PF10101">
    <property type="entry name" value="DUF2339"/>
    <property type="match status" value="1"/>
</dbReference>
<proteinExistence type="predicted"/>
<keyword evidence="4" id="KW-1185">Reference proteome</keyword>
<feature type="transmembrane region" description="Helical" evidence="2">
    <location>
        <begin position="246"/>
        <end position="262"/>
    </location>
</feature>
<dbReference type="PIRSF" id="PIRSF035905">
    <property type="entry name" value="UCP035905_mp"/>
    <property type="match status" value="1"/>
</dbReference>
<dbReference type="InterPro" id="IPR019286">
    <property type="entry name" value="DUF2339_TM"/>
</dbReference>
<feature type="transmembrane region" description="Helical" evidence="2">
    <location>
        <begin position="139"/>
        <end position="156"/>
    </location>
</feature>
<feature type="transmembrane region" description="Helical" evidence="2">
    <location>
        <begin position="269"/>
        <end position="292"/>
    </location>
</feature>
<dbReference type="AlphaFoldDB" id="A0A2T6KIQ3"/>
<feature type="transmembrane region" description="Helical" evidence="2">
    <location>
        <begin position="106"/>
        <end position="127"/>
    </location>
</feature>
<feature type="transmembrane region" description="Helical" evidence="2">
    <location>
        <begin position="692"/>
        <end position="717"/>
    </location>
</feature>
<dbReference type="InterPro" id="IPR014600">
    <property type="entry name" value="UCP035905_mem"/>
</dbReference>
<evidence type="ECO:0000313" key="3">
    <source>
        <dbReference type="EMBL" id="PUB15599.1"/>
    </source>
</evidence>
<feature type="transmembrane region" description="Helical" evidence="2">
    <location>
        <begin position="6"/>
        <end position="24"/>
    </location>
</feature>
<keyword evidence="2" id="KW-0812">Transmembrane</keyword>
<feature type="compositionally biased region" description="Low complexity" evidence="1">
    <location>
        <begin position="57"/>
        <end position="66"/>
    </location>
</feature>
<protein>
    <submittedName>
        <fullName evidence="3">Putative membrane protein</fullName>
    </submittedName>
</protein>
<feature type="transmembrane region" description="Helical" evidence="2">
    <location>
        <begin position="222"/>
        <end position="240"/>
    </location>
</feature>
<comment type="caution">
    <text evidence="3">The sequence shown here is derived from an EMBL/GenBank/DDBJ whole genome shotgun (WGS) entry which is preliminary data.</text>
</comment>
<feature type="transmembrane region" description="Helical" evidence="2">
    <location>
        <begin position="298"/>
        <end position="318"/>
    </location>
</feature>
<feature type="transmembrane region" description="Helical" evidence="2">
    <location>
        <begin position="342"/>
        <end position="363"/>
    </location>
</feature>
<sequence length="887" mass="93169">MESLLVFVALVILAIPVAVIYLLISNAGLRGRVAALEAQLAGAPDAPRKAPEPPPEIAEQPAKPSPPVAIAAKAPAPAQPTEGPPKAVVVHRANLQKLMHWIVQNWFYVVSAMSLALAGIFLVLYGIEQGYLPPVVRVLAAFAFGAVLIAAGEYIRRRFGDTEDSSTAYLPSTFSGAGVVTLFGAVLAARLLYDFIGPEVALVGMALVGAVALVLGWFYGPLLASVGVIGAMGAPFVIGGSSDSPAGLFAYFAIVTIVGLAIDTLRRWAWVSVIALTLGFGAGVMLMLGSAMIAETYFVMYCAVLVLAAIAIPVRRLVPDHAGTLLSLSLFARKKGEPWPEFPTRLAGGAVLAASVLILLTAFDVGRADVFWTSVAVLSGMVLALLIWARNAPALIDLAILPAAALVAIIAGADWVWTVQATAAEVPEADMPLLPTSMIVIGMALSVAAAWRSLQGGSARLFVAAGAAICAPAIAIVVEAFWHPADTLGPYVWALHAMVIAALMVGMAERFARADGPGDRQRMSFAVLSALASIAFGVIILFSSAALTVAFAVTVVAAAWLDRQFNLPLMGIYILAGITTIGYRLIINPGLDWAFAAPVAEMLLAHGGAAVAFVVSWGFARAAKRPRTLVLLESAVFTSIAILLSLLLFRAIEYWGTEVDSFSHWALGLGATIWIMLGMGQWRRLQIGGPLFVVRAAFGTIFLLIGMVQLGLAVSVMNPLFALVGDSVLGPPVLNTLIPAYLLPGVVFAVGARWLHALPRLITLGFNAVAVALATLWLGLTIRHYWRGSAGMELPDIGQPELYSYTVALLVIGAGLFYQSLARQSAVLRKAGLLVIGLAVAKVFVVDISGLGGLIRVFSLLGLGLALAGLAWLNRWAVLRGDQSPTS</sequence>
<dbReference type="Proteomes" id="UP000244523">
    <property type="component" value="Unassembled WGS sequence"/>
</dbReference>
<feature type="transmembrane region" description="Helical" evidence="2">
    <location>
        <begin position="395"/>
        <end position="413"/>
    </location>
</feature>
<dbReference type="PANTHER" id="PTHR38434">
    <property type="entry name" value="BLL2549 PROTEIN"/>
    <property type="match status" value="1"/>
</dbReference>
<feature type="transmembrane region" description="Helical" evidence="2">
    <location>
        <begin position="802"/>
        <end position="819"/>
    </location>
</feature>
<feature type="transmembrane region" description="Helical" evidence="2">
    <location>
        <begin position="737"/>
        <end position="755"/>
    </location>
</feature>
<evidence type="ECO:0000256" key="2">
    <source>
        <dbReference type="SAM" id="Phobius"/>
    </source>
</evidence>
<dbReference type="PANTHER" id="PTHR38434:SF1">
    <property type="entry name" value="BLL2549 PROTEIN"/>
    <property type="match status" value="1"/>
</dbReference>
<feature type="transmembrane region" description="Helical" evidence="2">
    <location>
        <begin position="831"/>
        <end position="848"/>
    </location>
</feature>
<feature type="transmembrane region" description="Helical" evidence="2">
    <location>
        <begin position="461"/>
        <end position="482"/>
    </location>
</feature>
<feature type="region of interest" description="Disordered" evidence="1">
    <location>
        <begin position="44"/>
        <end position="66"/>
    </location>
</feature>
<feature type="transmembrane region" description="Helical" evidence="2">
    <location>
        <begin position="168"/>
        <end position="189"/>
    </location>
</feature>
<name>A0A2T6KIQ3_9RHOB</name>
<feature type="transmembrane region" description="Helical" evidence="2">
    <location>
        <begin position="433"/>
        <end position="454"/>
    </location>
</feature>
<dbReference type="OrthoDB" id="5422830at2"/>
<feature type="transmembrane region" description="Helical" evidence="2">
    <location>
        <begin position="762"/>
        <end position="782"/>
    </location>
</feature>
<evidence type="ECO:0000313" key="4">
    <source>
        <dbReference type="Proteomes" id="UP000244523"/>
    </source>
</evidence>
<keyword evidence="2" id="KW-0472">Membrane</keyword>
<feature type="transmembrane region" description="Helical" evidence="2">
    <location>
        <begin position="195"/>
        <end position="215"/>
    </location>
</feature>
<evidence type="ECO:0000256" key="1">
    <source>
        <dbReference type="SAM" id="MobiDB-lite"/>
    </source>
</evidence>
<feature type="transmembrane region" description="Helical" evidence="2">
    <location>
        <begin position="569"/>
        <end position="587"/>
    </location>
</feature>
<feature type="transmembrane region" description="Helical" evidence="2">
    <location>
        <begin position="593"/>
        <end position="617"/>
    </location>
</feature>